<evidence type="ECO:0000259" key="3">
    <source>
        <dbReference type="SMART" id="SM00568"/>
    </source>
</evidence>
<dbReference type="GO" id="GO:0032934">
    <property type="term" value="F:sterol binding"/>
    <property type="evidence" value="ECO:0007669"/>
    <property type="project" value="TreeGrafter"/>
</dbReference>
<dbReference type="Pfam" id="PF02893">
    <property type="entry name" value="GRAM"/>
    <property type="match status" value="1"/>
</dbReference>
<comment type="caution">
    <text evidence="4">The sequence shown here is derived from an EMBL/GenBank/DDBJ whole genome shotgun (WGS) entry which is preliminary data.</text>
</comment>
<evidence type="ECO:0000313" key="4">
    <source>
        <dbReference type="EMBL" id="GFG28296.1"/>
    </source>
</evidence>
<keyword evidence="2" id="KW-0812">Transmembrane</keyword>
<reference evidence="5" key="1">
    <citation type="submission" date="2020-01" db="EMBL/GenBank/DDBJ databases">
        <title>Draft genome sequence of the Termite Coptotermes fromosanus.</title>
        <authorList>
            <person name="Itakura S."/>
            <person name="Yosikawa Y."/>
            <person name="Umezawa K."/>
        </authorList>
    </citation>
    <scope>NUCLEOTIDE SEQUENCE [LARGE SCALE GENOMIC DNA]</scope>
</reference>
<feature type="non-terminal residue" evidence="4">
    <location>
        <position position="307"/>
    </location>
</feature>
<protein>
    <recommendedName>
        <fullName evidence="3">GRAM domain-containing protein</fullName>
    </recommendedName>
</protein>
<dbReference type="InterPro" id="IPR051482">
    <property type="entry name" value="Cholesterol_transport"/>
</dbReference>
<dbReference type="PANTHER" id="PTHR23319">
    <property type="entry name" value="GRAM DOMAIN CONTAINING 1B, ISOFORM E"/>
    <property type="match status" value="1"/>
</dbReference>
<dbReference type="GO" id="GO:0005789">
    <property type="term" value="C:endoplasmic reticulum membrane"/>
    <property type="evidence" value="ECO:0007669"/>
    <property type="project" value="TreeGrafter"/>
</dbReference>
<dbReference type="SMART" id="SM00568">
    <property type="entry name" value="GRAM"/>
    <property type="match status" value="1"/>
</dbReference>
<keyword evidence="2" id="KW-1133">Transmembrane helix</keyword>
<dbReference type="InterPro" id="IPR011993">
    <property type="entry name" value="PH-like_dom_sf"/>
</dbReference>
<keyword evidence="2" id="KW-0472">Membrane</keyword>
<keyword evidence="5" id="KW-1185">Reference proteome</keyword>
<dbReference type="PANTHER" id="PTHR23319:SF13">
    <property type="entry name" value="GRAM DOMAIN-CONTAINING PROTEIN"/>
    <property type="match status" value="1"/>
</dbReference>
<feature type="domain" description="GRAM" evidence="3">
    <location>
        <begin position="69"/>
        <end position="136"/>
    </location>
</feature>
<evidence type="ECO:0000313" key="5">
    <source>
        <dbReference type="Proteomes" id="UP000502823"/>
    </source>
</evidence>
<name>A0A6L2P7W7_COPFO</name>
<feature type="transmembrane region" description="Helical" evidence="2">
    <location>
        <begin position="269"/>
        <end position="290"/>
    </location>
</feature>
<evidence type="ECO:0000256" key="2">
    <source>
        <dbReference type="SAM" id="Phobius"/>
    </source>
</evidence>
<dbReference type="InterPro" id="IPR004182">
    <property type="entry name" value="GRAM"/>
</dbReference>
<feature type="compositionally biased region" description="Polar residues" evidence="1">
    <location>
        <begin position="233"/>
        <end position="246"/>
    </location>
</feature>
<dbReference type="CDD" id="cd13220">
    <property type="entry name" value="PH-GRAM_GRAMDC"/>
    <property type="match status" value="1"/>
</dbReference>
<dbReference type="Gene3D" id="2.30.29.30">
    <property type="entry name" value="Pleckstrin-homology domain (PH domain)/Phosphotyrosine-binding domain (PTB)"/>
    <property type="match status" value="1"/>
</dbReference>
<sequence length="307" mass="33939">MFVQSNTVAEERRLCRVTFRICRQALKHLSVSAPVMTQARPQPPSDALVIPDGPPSPEQQTSSSKSRQKKFHRYFKQVAAEEHVLNYYSCALVGDILLQGRLYITKNYFAFYSNVFGYVTKLLIPTVSVLKISKEKTARIIPNAVGVATEDDKHVFCSLLSRDSTFRLMVQVWKTARSPGPQNVLSSTKELKDEVDSASGDIHLNEDDSSSGSGSEHSCPPAPVDSHTDVSHSESCASTLPNSKVGVSQKPKRITRGSTVSSLLPRPKLILTVSTCLLVLLFFSAVFLLYRIGQIHNQFSENPIRTG</sequence>
<proteinExistence type="predicted"/>
<feature type="region of interest" description="Disordered" evidence="1">
    <location>
        <begin position="37"/>
        <end position="68"/>
    </location>
</feature>
<gene>
    <name evidence="4" type="ORF">Cfor_11311</name>
</gene>
<feature type="region of interest" description="Disordered" evidence="1">
    <location>
        <begin position="200"/>
        <end position="258"/>
    </location>
</feature>
<organism evidence="4 5">
    <name type="scientific">Coptotermes formosanus</name>
    <name type="common">Formosan subterranean termite</name>
    <dbReference type="NCBI Taxonomy" id="36987"/>
    <lineage>
        <taxon>Eukaryota</taxon>
        <taxon>Metazoa</taxon>
        <taxon>Ecdysozoa</taxon>
        <taxon>Arthropoda</taxon>
        <taxon>Hexapoda</taxon>
        <taxon>Insecta</taxon>
        <taxon>Pterygota</taxon>
        <taxon>Neoptera</taxon>
        <taxon>Polyneoptera</taxon>
        <taxon>Dictyoptera</taxon>
        <taxon>Blattodea</taxon>
        <taxon>Blattoidea</taxon>
        <taxon>Termitoidae</taxon>
        <taxon>Rhinotermitidae</taxon>
        <taxon>Coptotermes</taxon>
    </lineage>
</organism>
<dbReference type="EMBL" id="BLKM01009832">
    <property type="protein sequence ID" value="GFG28296.1"/>
    <property type="molecule type" value="Genomic_DNA"/>
</dbReference>
<dbReference type="GO" id="GO:0005886">
    <property type="term" value="C:plasma membrane"/>
    <property type="evidence" value="ECO:0007669"/>
    <property type="project" value="TreeGrafter"/>
</dbReference>
<dbReference type="Proteomes" id="UP000502823">
    <property type="component" value="Unassembled WGS sequence"/>
</dbReference>
<dbReference type="GO" id="GO:0140268">
    <property type="term" value="C:endoplasmic reticulum-plasma membrane contact site"/>
    <property type="evidence" value="ECO:0007669"/>
    <property type="project" value="TreeGrafter"/>
</dbReference>
<dbReference type="GO" id="GO:0032366">
    <property type="term" value="P:intracellular sterol transport"/>
    <property type="evidence" value="ECO:0007669"/>
    <property type="project" value="TreeGrafter"/>
</dbReference>
<evidence type="ECO:0000256" key="1">
    <source>
        <dbReference type="SAM" id="MobiDB-lite"/>
    </source>
</evidence>
<dbReference type="OrthoDB" id="74360at2759"/>
<dbReference type="GO" id="GO:0120015">
    <property type="term" value="F:sterol transfer activity"/>
    <property type="evidence" value="ECO:0007669"/>
    <property type="project" value="TreeGrafter"/>
</dbReference>
<accession>A0A6L2P7W7</accession>
<dbReference type="AlphaFoldDB" id="A0A6L2P7W7"/>
<dbReference type="InParanoid" id="A0A6L2P7W7"/>